<dbReference type="EMBL" id="JACEIK010002242">
    <property type="protein sequence ID" value="MCD9559936.1"/>
    <property type="molecule type" value="Genomic_DNA"/>
</dbReference>
<proteinExistence type="predicted"/>
<organism evidence="1 2">
    <name type="scientific">Datura stramonium</name>
    <name type="common">Jimsonweed</name>
    <name type="synonym">Common thornapple</name>
    <dbReference type="NCBI Taxonomy" id="4076"/>
    <lineage>
        <taxon>Eukaryota</taxon>
        <taxon>Viridiplantae</taxon>
        <taxon>Streptophyta</taxon>
        <taxon>Embryophyta</taxon>
        <taxon>Tracheophyta</taxon>
        <taxon>Spermatophyta</taxon>
        <taxon>Magnoliopsida</taxon>
        <taxon>eudicotyledons</taxon>
        <taxon>Gunneridae</taxon>
        <taxon>Pentapetalae</taxon>
        <taxon>asterids</taxon>
        <taxon>lamiids</taxon>
        <taxon>Solanales</taxon>
        <taxon>Solanaceae</taxon>
        <taxon>Solanoideae</taxon>
        <taxon>Datureae</taxon>
        <taxon>Datura</taxon>
    </lineage>
</organism>
<keyword evidence="2" id="KW-1185">Reference proteome</keyword>
<reference evidence="1 2" key="1">
    <citation type="journal article" date="2021" name="BMC Genomics">
        <title>Datura genome reveals duplications of psychoactive alkaloid biosynthetic genes and high mutation rate following tissue culture.</title>
        <authorList>
            <person name="Rajewski A."/>
            <person name="Carter-House D."/>
            <person name="Stajich J."/>
            <person name="Litt A."/>
        </authorList>
    </citation>
    <scope>NUCLEOTIDE SEQUENCE [LARGE SCALE GENOMIC DNA]</scope>
    <source>
        <strain evidence="1">AR-01</strain>
    </source>
</reference>
<evidence type="ECO:0000313" key="2">
    <source>
        <dbReference type="Proteomes" id="UP000823775"/>
    </source>
</evidence>
<evidence type="ECO:0000313" key="1">
    <source>
        <dbReference type="EMBL" id="MCD9559936.1"/>
    </source>
</evidence>
<dbReference type="Proteomes" id="UP000823775">
    <property type="component" value="Unassembled WGS sequence"/>
</dbReference>
<gene>
    <name evidence="1" type="ORF">HAX54_018313</name>
</gene>
<sequence>MTSNSWVPWPQKLTKEMVWLYQVRELKGQGKESLGITYDRGIAMEVCRLASYVSMGLKRKRKISVYYWQDTCVGLAFAEPLDNDEPTLLTNEVDYKEDGDDATTSRIMIYDTEDVGDRELIFDDDDDA</sequence>
<protein>
    <submittedName>
        <fullName evidence="1">Uncharacterized protein</fullName>
    </submittedName>
</protein>
<accession>A0ABS8UM53</accession>
<name>A0ABS8UM53_DATST</name>
<comment type="caution">
    <text evidence="1">The sequence shown here is derived from an EMBL/GenBank/DDBJ whole genome shotgun (WGS) entry which is preliminary data.</text>
</comment>